<dbReference type="InterPro" id="IPR001680">
    <property type="entry name" value="WD40_rpt"/>
</dbReference>
<keyword evidence="2" id="KW-0677">Repeat</keyword>
<dbReference type="Pfam" id="PF00400">
    <property type="entry name" value="WD40"/>
    <property type="match status" value="2"/>
</dbReference>
<dbReference type="PROSITE" id="PS50294">
    <property type="entry name" value="WD_REPEATS_REGION"/>
    <property type="match status" value="2"/>
</dbReference>
<dbReference type="InterPro" id="IPR019775">
    <property type="entry name" value="WD40_repeat_CS"/>
</dbReference>
<name>A0A8H3DQQ8_9AGAM</name>
<dbReference type="EMBL" id="CAJMWV010009793">
    <property type="protein sequence ID" value="CAE6540046.1"/>
    <property type="molecule type" value="Genomic_DNA"/>
</dbReference>
<accession>A0A8H3DQQ8</accession>
<dbReference type="PANTHER" id="PTHR22847">
    <property type="entry name" value="WD40 REPEAT PROTEIN"/>
    <property type="match status" value="1"/>
</dbReference>
<evidence type="ECO:0000256" key="2">
    <source>
        <dbReference type="ARBA" id="ARBA00022737"/>
    </source>
</evidence>
<keyword evidence="1 3" id="KW-0853">WD repeat</keyword>
<dbReference type="SMART" id="SM00320">
    <property type="entry name" value="WD40"/>
    <property type="match status" value="2"/>
</dbReference>
<gene>
    <name evidence="4" type="ORF">RDB_LOCUS173571</name>
</gene>
<feature type="non-terminal residue" evidence="4">
    <location>
        <position position="1"/>
    </location>
</feature>
<protein>
    <recommendedName>
        <fullName evidence="6">WD40 repeat-like protein</fullName>
    </recommendedName>
</protein>
<dbReference type="InterPro" id="IPR015943">
    <property type="entry name" value="WD40/YVTN_repeat-like_dom_sf"/>
</dbReference>
<sequence>MIVHEGHTDAVTSVAYSPDGKSVASGSWDNTIRIWDAQSPSINGEPLTGHSNWISSVSYSPLGNIIASGSDDNTIRIWDINTRRQL</sequence>
<feature type="repeat" description="WD" evidence="3">
    <location>
        <begin position="47"/>
        <end position="86"/>
    </location>
</feature>
<dbReference type="AlphaFoldDB" id="A0A8H3DQQ8"/>
<proteinExistence type="predicted"/>
<dbReference type="InterPro" id="IPR020472">
    <property type="entry name" value="WD40_PAC1"/>
</dbReference>
<dbReference type="Proteomes" id="UP000663831">
    <property type="component" value="Unassembled WGS sequence"/>
</dbReference>
<evidence type="ECO:0000256" key="1">
    <source>
        <dbReference type="ARBA" id="ARBA00022574"/>
    </source>
</evidence>
<dbReference type="GO" id="GO:0005634">
    <property type="term" value="C:nucleus"/>
    <property type="evidence" value="ECO:0007669"/>
    <property type="project" value="TreeGrafter"/>
</dbReference>
<organism evidence="4 5">
    <name type="scientific">Rhizoctonia solani</name>
    <dbReference type="NCBI Taxonomy" id="456999"/>
    <lineage>
        <taxon>Eukaryota</taxon>
        <taxon>Fungi</taxon>
        <taxon>Dikarya</taxon>
        <taxon>Basidiomycota</taxon>
        <taxon>Agaricomycotina</taxon>
        <taxon>Agaricomycetes</taxon>
        <taxon>Cantharellales</taxon>
        <taxon>Ceratobasidiaceae</taxon>
        <taxon>Rhizoctonia</taxon>
    </lineage>
</organism>
<evidence type="ECO:0000313" key="4">
    <source>
        <dbReference type="EMBL" id="CAE6540046.1"/>
    </source>
</evidence>
<dbReference type="InterPro" id="IPR036322">
    <property type="entry name" value="WD40_repeat_dom_sf"/>
</dbReference>
<dbReference type="PRINTS" id="PR00320">
    <property type="entry name" value="GPROTEINBRPT"/>
</dbReference>
<evidence type="ECO:0000313" key="5">
    <source>
        <dbReference type="Proteomes" id="UP000663831"/>
    </source>
</evidence>
<dbReference type="SUPFAM" id="SSF50978">
    <property type="entry name" value="WD40 repeat-like"/>
    <property type="match status" value="1"/>
</dbReference>
<feature type="repeat" description="WD" evidence="3">
    <location>
        <begin position="4"/>
        <end position="39"/>
    </location>
</feature>
<dbReference type="Gene3D" id="2.130.10.10">
    <property type="entry name" value="YVTN repeat-like/Quinoprotein amine dehydrogenase"/>
    <property type="match status" value="1"/>
</dbReference>
<dbReference type="PROSITE" id="PS50082">
    <property type="entry name" value="WD_REPEATS_2"/>
    <property type="match status" value="2"/>
</dbReference>
<evidence type="ECO:0000256" key="3">
    <source>
        <dbReference type="PROSITE-ProRule" id="PRU00221"/>
    </source>
</evidence>
<reference evidence="4" key="1">
    <citation type="submission" date="2021-01" db="EMBL/GenBank/DDBJ databases">
        <authorList>
            <person name="Kaushik A."/>
        </authorList>
    </citation>
    <scope>NUCLEOTIDE SEQUENCE</scope>
    <source>
        <strain evidence="4">AG3-1AP</strain>
    </source>
</reference>
<dbReference type="PROSITE" id="PS00678">
    <property type="entry name" value="WD_REPEATS_1"/>
    <property type="match status" value="2"/>
</dbReference>
<dbReference type="GO" id="GO:1990234">
    <property type="term" value="C:transferase complex"/>
    <property type="evidence" value="ECO:0007669"/>
    <property type="project" value="UniProtKB-ARBA"/>
</dbReference>
<comment type="caution">
    <text evidence="4">The sequence shown here is derived from an EMBL/GenBank/DDBJ whole genome shotgun (WGS) entry which is preliminary data.</text>
</comment>
<dbReference type="PANTHER" id="PTHR22847:SF637">
    <property type="entry name" value="WD REPEAT DOMAIN 5B"/>
    <property type="match status" value="1"/>
</dbReference>
<evidence type="ECO:0008006" key="6">
    <source>
        <dbReference type="Google" id="ProtNLM"/>
    </source>
</evidence>